<dbReference type="CDD" id="cd10527">
    <property type="entry name" value="SET_LSMT"/>
    <property type="match status" value="1"/>
</dbReference>
<dbReference type="PANTHER" id="PTHR13271">
    <property type="entry name" value="UNCHARACTERIZED PUTATIVE METHYLTRANSFERASE"/>
    <property type="match status" value="1"/>
</dbReference>
<evidence type="ECO:0000313" key="2">
    <source>
        <dbReference type="EMBL" id="CDJ67393.1"/>
    </source>
</evidence>
<dbReference type="GeneID" id="25473712"/>
<dbReference type="VEuPathDB" id="ToxoDB:ENH_00035490"/>
<sequence>MMHCSCSNRDHGVTRYLVLPPPPPDEDETRETFRTSLFRYLGLEIQTVNDPSPSSSLEEVGSLSPCTNGPKEKTKELRLLRICTCLCDWCVRVSCGAWLDALRVNNASDSDLYFFEGHLRRAPKTDKNGADRRGSESRKGGKSVTCYRLAEGREKESREDAWGLLAGCVMPFSYRHCLGIMQKPFRVMLKNHQDQWTANDEETKAVTARYAAQARRLFSLFCSPANTIRSYTPHEGQTATFRSSAAEIGAYIHPGVKVAHFDGEGRGLVAAEDLRQGDLLLRLPASALLNVYTALAHPTFSPLAQVLLGLPPEHLKPQSAEVAPGTAKQRQEPGHHKEQPIEVQPLVDCDVVVCLFLLFLAFTSGEEGGRALLRFLPPAGSADAAATAEALYRCAAAAKAAENGTTEEAMFLNDAEKVAEFLGDAALTDAVNRTLAKCRMMEQELVPLLQQTFPPISGEERRGVLAACRAAATAGLADSKDSLSVSSLPAGAVAAAAEVAAASRTMLAPALKGTDLLRVFLGELSYEDFLWAHFVLDSRSFSLPVEPEGLLDQVCLVEDHSSRPCPNLEANKTQDEGDEESQETFSVPFLPEVNEVAPVKDSHPVFLQPGASGGAARPFFVRVPARCTSLVPLGELLNHHYHGQVLSPAFEGDEHSLCLRLACDVPAGAQIYAHYGPLQSWQFLAYFGFCPRSFLVLQPNQKNTQVRLQAEPQEATAENEWLFTGESAGNPMDFLTIQVEVPEDDAEHGLKSGLIELHRLPYCGLFCTGIESVSWKFLASLFVSSHVSLDDFILSGGNGGSAGPATAALEADEKVWGPTTHSARRMDEDSGSGSCMDGALGRYASHIFAQPDSSCKHTNDGTCQVYPYGYRA</sequence>
<feature type="region of interest" description="Disordered" evidence="1">
    <location>
        <begin position="317"/>
        <end position="339"/>
    </location>
</feature>
<proteinExistence type="predicted"/>
<dbReference type="PANTHER" id="PTHR13271:SF155">
    <property type="entry name" value="SET DOMAIN-CONTAINING PROTEIN"/>
    <property type="match status" value="1"/>
</dbReference>
<reference evidence="2" key="1">
    <citation type="submission" date="2013-10" db="EMBL/GenBank/DDBJ databases">
        <title>Genomic analysis of the causative agents of coccidiosis in chickens.</title>
        <authorList>
            <person name="Reid A.J."/>
            <person name="Blake D."/>
            <person name="Billington K."/>
            <person name="Browne H."/>
            <person name="Dunn M."/>
            <person name="Hung S."/>
            <person name="Kawahara F."/>
            <person name="Miranda-Saavedra D."/>
            <person name="Mourier T."/>
            <person name="Nagra H."/>
            <person name="Otto T.D."/>
            <person name="Rawlings N."/>
            <person name="Sanchez A."/>
            <person name="Sanders M."/>
            <person name="Subramaniam C."/>
            <person name="Tay Y."/>
            <person name="Dear P."/>
            <person name="Doerig C."/>
            <person name="Gruber A."/>
            <person name="Parkinson J."/>
            <person name="Shirley M."/>
            <person name="Wan K.L."/>
            <person name="Berriman M."/>
            <person name="Tomley F."/>
            <person name="Pain A."/>
        </authorList>
    </citation>
    <scope>NUCLEOTIDE SEQUENCE [LARGE SCALE GENOMIC DNA]</scope>
    <source>
        <strain evidence="2">Houghton</strain>
    </source>
</reference>
<dbReference type="EMBL" id="HG724381">
    <property type="protein sequence ID" value="CDJ67393.1"/>
    <property type="molecule type" value="Genomic_DNA"/>
</dbReference>
<gene>
    <name evidence="2" type="ORF">ENH_00035490</name>
</gene>
<dbReference type="InterPro" id="IPR050600">
    <property type="entry name" value="SETD3_SETD6_MTase"/>
</dbReference>
<organism evidence="2 3">
    <name type="scientific">Eimeria necatrix</name>
    <dbReference type="NCBI Taxonomy" id="51315"/>
    <lineage>
        <taxon>Eukaryota</taxon>
        <taxon>Sar</taxon>
        <taxon>Alveolata</taxon>
        <taxon>Apicomplexa</taxon>
        <taxon>Conoidasida</taxon>
        <taxon>Coccidia</taxon>
        <taxon>Eucoccidiorida</taxon>
        <taxon>Eimeriorina</taxon>
        <taxon>Eimeriidae</taxon>
        <taxon>Eimeria</taxon>
    </lineage>
</organism>
<feature type="compositionally biased region" description="Basic and acidic residues" evidence="1">
    <location>
        <begin position="329"/>
        <end position="339"/>
    </location>
</feature>
<dbReference type="RefSeq" id="XP_013435860.1">
    <property type="nucleotide sequence ID" value="XM_013580406.1"/>
</dbReference>
<name>U6MWK1_9EIME</name>
<dbReference type="Gene3D" id="3.90.1410.10">
    <property type="entry name" value="set domain protein methyltransferase, domain 1"/>
    <property type="match status" value="1"/>
</dbReference>
<reference evidence="2" key="2">
    <citation type="submission" date="2013-10" db="EMBL/GenBank/DDBJ databases">
        <authorList>
            <person name="Aslett M."/>
        </authorList>
    </citation>
    <scope>NUCLEOTIDE SEQUENCE [LARGE SCALE GENOMIC DNA]</scope>
    <source>
        <strain evidence="2">Houghton</strain>
    </source>
</reference>
<dbReference type="OrthoDB" id="341421at2759"/>
<evidence type="ECO:0000313" key="3">
    <source>
        <dbReference type="Proteomes" id="UP000030754"/>
    </source>
</evidence>
<dbReference type="SUPFAM" id="SSF82199">
    <property type="entry name" value="SET domain"/>
    <property type="match status" value="2"/>
</dbReference>
<dbReference type="Proteomes" id="UP000030754">
    <property type="component" value="Unassembled WGS sequence"/>
</dbReference>
<keyword evidence="3" id="KW-1185">Reference proteome</keyword>
<dbReference type="InterPro" id="IPR046341">
    <property type="entry name" value="SET_dom_sf"/>
</dbReference>
<dbReference type="GO" id="GO:0016279">
    <property type="term" value="F:protein-lysine N-methyltransferase activity"/>
    <property type="evidence" value="ECO:0007669"/>
    <property type="project" value="TreeGrafter"/>
</dbReference>
<dbReference type="AlphaFoldDB" id="U6MWK1"/>
<accession>U6MWK1</accession>
<evidence type="ECO:0000256" key="1">
    <source>
        <dbReference type="SAM" id="MobiDB-lite"/>
    </source>
</evidence>
<protein>
    <submittedName>
        <fullName evidence="2">Phospholipase/carboxylesterase, putative</fullName>
    </submittedName>
</protein>